<evidence type="ECO:0000313" key="1">
    <source>
        <dbReference type="EMBL" id="MET1257403.1"/>
    </source>
</evidence>
<protein>
    <submittedName>
        <fullName evidence="1">DUF2817 domain-containing protein</fullName>
    </submittedName>
</protein>
<dbReference type="InterPro" id="IPR021259">
    <property type="entry name" value="DUF2817"/>
</dbReference>
<evidence type="ECO:0000313" key="2">
    <source>
        <dbReference type="Proteomes" id="UP001548189"/>
    </source>
</evidence>
<dbReference type="RefSeq" id="WP_353897986.1">
    <property type="nucleotide sequence ID" value="NZ_JBEVCJ010000059.1"/>
</dbReference>
<dbReference type="SUPFAM" id="SSF53187">
    <property type="entry name" value="Zn-dependent exopeptidases"/>
    <property type="match status" value="1"/>
</dbReference>
<proteinExistence type="predicted"/>
<dbReference type="CDD" id="cd06233">
    <property type="entry name" value="M14-like"/>
    <property type="match status" value="1"/>
</dbReference>
<reference evidence="1 2" key="1">
    <citation type="submission" date="2024-06" db="EMBL/GenBank/DDBJ databases">
        <authorList>
            <person name="Li F."/>
        </authorList>
    </citation>
    <scope>NUCLEOTIDE SEQUENCE [LARGE SCALE GENOMIC DNA]</scope>
    <source>
        <strain evidence="1 2">GXAS 311</strain>
    </source>
</reference>
<dbReference type="Pfam" id="PF10994">
    <property type="entry name" value="DUF2817"/>
    <property type="match status" value="1"/>
</dbReference>
<accession>A0ABV2BZN6</accession>
<gene>
    <name evidence="1" type="ORF">ABVT43_19890</name>
</gene>
<dbReference type="Proteomes" id="UP001548189">
    <property type="component" value="Unassembled WGS sequence"/>
</dbReference>
<dbReference type="Gene3D" id="3.40.630.10">
    <property type="entry name" value="Zn peptidases"/>
    <property type="match status" value="1"/>
</dbReference>
<sequence>MQTELFFHNSLCNSEIYFSQNYPQARQKFLDAANQLNHANIHQSWQLEKDLTCDSIWLGAENAEKVLVIISGTHGVEGYCGSAVQNFILQAINAGLITVADSTAILLIHALNPWGMQHYRRCDQDGIDLNRNFVDFSQPLSDNPKYLHYLEQLVEVDSNQRYTVFEQFSKTLGQQQFDEIFSGGQYHCNWGPFYGGQKASWSNHVIDQIINNYQLDEKLLVVLDIHSGLGPFAFGELISDHSPETAGAKFAEKLFGSAIAATLAGNSFSVAKRGLLDYRWHDLMHNGGCFLTLEFGSFGTAALFNVILDDHIIWHNTHNMMAKNIKLQAQKMQQHFCPNDILWQQSVLYKSWQAVHTTLCVFSDNQYDHG</sequence>
<name>A0ABV2BZN6_9GAMM</name>
<keyword evidence="2" id="KW-1185">Reference proteome</keyword>
<dbReference type="EMBL" id="JBEVCJ010000059">
    <property type="protein sequence ID" value="MET1257403.1"/>
    <property type="molecule type" value="Genomic_DNA"/>
</dbReference>
<comment type="caution">
    <text evidence="1">The sequence shown here is derived from an EMBL/GenBank/DDBJ whole genome shotgun (WGS) entry which is preliminary data.</text>
</comment>
<organism evidence="1 2">
    <name type="scientific">Aliikangiella maris</name>
    <dbReference type="NCBI Taxonomy" id="3162458"/>
    <lineage>
        <taxon>Bacteria</taxon>
        <taxon>Pseudomonadati</taxon>
        <taxon>Pseudomonadota</taxon>
        <taxon>Gammaproteobacteria</taxon>
        <taxon>Oceanospirillales</taxon>
        <taxon>Pleioneaceae</taxon>
        <taxon>Aliikangiella</taxon>
    </lineage>
</organism>